<dbReference type="InterPro" id="IPR003593">
    <property type="entry name" value="AAA+_ATPase"/>
</dbReference>
<protein>
    <recommendedName>
        <fullName evidence="5">ABC transporter domain-containing protein</fullName>
    </recommendedName>
</protein>
<evidence type="ECO:0000313" key="6">
    <source>
        <dbReference type="EMBL" id="PKK89454.1"/>
    </source>
</evidence>
<dbReference type="EMBL" id="PGXC01000017">
    <property type="protein sequence ID" value="PKK89454.1"/>
    <property type="molecule type" value="Genomic_DNA"/>
</dbReference>
<sequence>MLYARASKVEYSYSGSPDLALRDLNFSIGPGSRTGIAGLNGSGKTTALRLIAGEISPLAGYFWKNPETTVFSVDQNLPDFKDISLGVLPAEALFWLASPVFFKAWLDTWHVMQGDAQDPFVFEKFDNFGGYAIIPLMARFMARWGVDPELLERPVASLSGGECTRIRLAGAGALASINEKRGVSTLLLLDEPTNHLDIHGREILAQWLADDISTSSAFVLISHDRSVLDHVCSRIWDFDNGRMVERKGNFTEAMTIRMEQENRARRENEADRKKLINMEKAVRVRRTMGHSMEKFKLPRSVTKKGRVCKRDDGAGHGKVRSKGVMGSASALEKRMDRIRESMNTVPVQPKKYRLRPVQPQKMLKGTVLRVENLSMSYGESPLFERVTFELPAGGVLAVQGPNGSGKSTLLSILADRIKPQTGRVRWLPGAEISWLSQTANLLENRGSILQVTGCSGKAEEGALRNLLGAMRIKGDSAHIPLEKMSAGQYRKALLAGMQVSAKSVLLLDEPENHIETMALEALEEAIIDFQGTIIMVTHDSELISRTATHCLFLQNKLWTIAELQ</sequence>
<dbReference type="PROSITE" id="PS50893">
    <property type="entry name" value="ABC_TRANSPORTER_2"/>
    <property type="match status" value="2"/>
</dbReference>
<dbReference type="SUPFAM" id="SSF52540">
    <property type="entry name" value="P-loop containing nucleoside triphosphate hydrolases"/>
    <property type="match status" value="2"/>
</dbReference>
<dbReference type="InterPro" id="IPR050611">
    <property type="entry name" value="ABCF"/>
</dbReference>
<evidence type="ECO:0000256" key="2">
    <source>
        <dbReference type="ARBA" id="ARBA00022741"/>
    </source>
</evidence>
<dbReference type="PANTHER" id="PTHR19211:SF14">
    <property type="entry name" value="ATP-BINDING CASSETTE SUB-FAMILY F MEMBER 1"/>
    <property type="match status" value="1"/>
</dbReference>
<dbReference type="Pfam" id="PF00005">
    <property type="entry name" value="ABC_tran"/>
    <property type="match status" value="2"/>
</dbReference>
<feature type="domain" description="ABC transporter" evidence="5">
    <location>
        <begin position="368"/>
        <end position="563"/>
    </location>
</feature>
<evidence type="ECO:0000256" key="1">
    <source>
        <dbReference type="ARBA" id="ARBA00022737"/>
    </source>
</evidence>
<dbReference type="AlphaFoldDB" id="A0A2N1PM85"/>
<evidence type="ECO:0000313" key="7">
    <source>
        <dbReference type="Proteomes" id="UP000233256"/>
    </source>
</evidence>
<keyword evidence="1" id="KW-0677">Repeat</keyword>
<proteinExistence type="predicted"/>
<dbReference type="GO" id="GO:0005524">
    <property type="term" value="F:ATP binding"/>
    <property type="evidence" value="ECO:0007669"/>
    <property type="project" value="UniProtKB-KW"/>
</dbReference>
<accession>A0A2N1PM85</accession>
<keyword evidence="2" id="KW-0547">Nucleotide-binding</keyword>
<keyword evidence="3" id="KW-0067">ATP-binding</keyword>
<dbReference type="CDD" id="cd03221">
    <property type="entry name" value="ABCF_EF-3"/>
    <property type="match status" value="1"/>
</dbReference>
<dbReference type="Proteomes" id="UP000233256">
    <property type="component" value="Unassembled WGS sequence"/>
</dbReference>
<evidence type="ECO:0000256" key="3">
    <source>
        <dbReference type="ARBA" id="ARBA00022840"/>
    </source>
</evidence>
<dbReference type="PANTHER" id="PTHR19211">
    <property type="entry name" value="ATP-BINDING TRANSPORT PROTEIN-RELATED"/>
    <property type="match status" value="1"/>
</dbReference>
<dbReference type="Gene3D" id="3.40.50.300">
    <property type="entry name" value="P-loop containing nucleotide triphosphate hydrolases"/>
    <property type="match status" value="2"/>
</dbReference>
<dbReference type="InterPro" id="IPR003439">
    <property type="entry name" value="ABC_transporter-like_ATP-bd"/>
</dbReference>
<feature type="domain" description="ABC transporter" evidence="5">
    <location>
        <begin position="4"/>
        <end position="266"/>
    </location>
</feature>
<name>A0A2N1PM85_9BACT</name>
<evidence type="ECO:0000259" key="5">
    <source>
        <dbReference type="PROSITE" id="PS50893"/>
    </source>
</evidence>
<comment type="caution">
    <text evidence="6">The sequence shown here is derived from an EMBL/GenBank/DDBJ whole genome shotgun (WGS) entry which is preliminary data.</text>
</comment>
<dbReference type="SMART" id="SM00382">
    <property type="entry name" value="AAA"/>
    <property type="match status" value="2"/>
</dbReference>
<feature type="region of interest" description="Disordered" evidence="4">
    <location>
        <begin position="307"/>
        <end position="329"/>
    </location>
</feature>
<gene>
    <name evidence="6" type="ORF">CVV64_14335</name>
</gene>
<reference evidence="6 7" key="1">
    <citation type="journal article" date="2017" name="ISME J.">
        <title>Potential for microbial H2 and metal transformations associated with novel bacteria and archaea in deep terrestrial subsurface sediments.</title>
        <authorList>
            <person name="Hernsdorf A.W."/>
            <person name="Amano Y."/>
            <person name="Miyakawa K."/>
            <person name="Ise K."/>
            <person name="Suzuki Y."/>
            <person name="Anantharaman K."/>
            <person name="Probst A."/>
            <person name="Burstein D."/>
            <person name="Thomas B.C."/>
            <person name="Banfield J.F."/>
        </authorList>
    </citation>
    <scope>NUCLEOTIDE SEQUENCE [LARGE SCALE GENOMIC DNA]</scope>
    <source>
        <strain evidence="6">HGW-Wallbacteria-1</strain>
    </source>
</reference>
<evidence type="ECO:0000256" key="4">
    <source>
        <dbReference type="SAM" id="MobiDB-lite"/>
    </source>
</evidence>
<dbReference type="GO" id="GO:0016887">
    <property type="term" value="F:ATP hydrolysis activity"/>
    <property type="evidence" value="ECO:0007669"/>
    <property type="project" value="InterPro"/>
</dbReference>
<organism evidence="6 7">
    <name type="scientific">Candidatus Wallbacteria bacterium HGW-Wallbacteria-1</name>
    <dbReference type="NCBI Taxonomy" id="2013854"/>
    <lineage>
        <taxon>Bacteria</taxon>
        <taxon>Candidatus Walliibacteriota</taxon>
    </lineage>
</organism>
<dbReference type="InterPro" id="IPR027417">
    <property type="entry name" value="P-loop_NTPase"/>
</dbReference>